<proteinExistence type="inferred from homology"/>
<organism evidence="6 7">
    <name type="scientific">Ralstonia solanacearum</name>
    <name type="common">Pseudomonas solanacearum</name>
    <dbReference type="NCBI Taxonomy" id="305"/>
    <lineage>
        <taxon>Bacteria</taxon>
        <taxon>Pseudomonadati</taxon>
        <taxon>Pseudomonadota</taxon>
        <taxon>Betaproteobacteria</taxon>
        <taxon>Burkholderiales</taxon>
        <taxon>Burkholderiaceae</taxon>
        <taxon>Ralstonia</taxon>
        <taxon>Ralstonia solanacearum species complex</taxon>
    </lineage>
</organism>
<sequence>MPQHPDKQSLLATLVRHYEDLVDHVRHRFASRGFARDVVHDLCVQLLERPARTTAVQPLAFLRRASVYRAIDRQRAESAHANLVVPMEEVPDLHCHEMDGAKHVHLTQQIEALRVAINNLPPRCRQVFLLHRLHDMTQEDVAQALGISRNMVARHVARAMQDLRPLLNGGARADASVPAYGTPAFMAPSSAQGEAS</sequence>
<dbReference type="Proteomes" id="UP001143674">
    <property type="component" value="Unassembled WGS sequence"/>
</dbReference>
<keyword evidence="3" id="KW-0731">Sigma factor</keyword>
<evidence type="ECO:0000256" key="4">
    <source>
        <dbReference type="ARBA" id="ARBA00023163"/>
    </source>
</evidence>
<dbReference type="SUPFAM" id="SSF88946">
    <property type="entry name" value="Sigma2 domain of RNA polymerase sigma factors"/>
    <property type="match status" value="1"/>
</dbReference>
<keyword evidence="4" id="KW-0804">Transcription</keyword>
<dbReference type="CDD" id="cd06171">
    <property type="entry name" value="Sigma70_r4"/>
    <property type="match status" value="1"/>
</dbReference>
<keyword evidence="2" id="KW-0805">Transcription regulation</keyword>
<dbReference type="RefSeq" id="WP_184848320.1">
    <property type="nucleotide sequence ID" value="NZ_JABZEH010000001.1"/>
</dbReference>
<accession>A0AAE3NJY0</accession>
<dbReference type="PANTHER" id="PTHR43133">
    <property type="entry name" value="RNA POLYMERASE ECF-TYPE SIGMA FACTO"/>
    <property type="match status" value="1"/>
</dbReference>
<comment type="similarity">
    <text evidence="1">Belongs to the sigma-70 factor family. ECF subfamily.</text>
</comment>
<dbReference type="InterPro" id="IPR013324">
    <property type="entry name" value="RNA_pol_sigma_r3/r4-like"/>
</dbReference>
<feature type="domain" description="RNA polymerase sigma factor 70 region 4 type 2" evidence="5">
    <location>
        <begin position="111"/>
        <end position="163"/>
    </location>
</feature>
<dbReference type="InterPro" id="IPR014284">
    <property type="entry name" value="RNA_pol_sigma-70_dom"/>
</dbReference>
<dbReference type="Gene3D" id="1.10.10.10">
    <property type="entry name" value="Winged helix-like DNA-binding domain superfamily/Winged helix DNA-binding domain"/>
    <property type="match status" value="1"/>
</dbReference>
<dbReference type="EMBL" id="JAIVEX010000008">
    <property type="protein sequence ID" value="MDB0523280.1"/>
    <property type="molecule type" value="Genomic_DNA"/>
</dbReference>
<dbReference type="NCBIfam" id="TIGR02937">
    <property type="entry name" value="sigma70-ECF"/>
    <property type="match status" value="1"/>
</dbReference>
<comment type="caution">
    <text evidence="6">The sequence shown here is derived from an EMBL/GenBank/DDBJ whole genome shotgun (WGS) entry which is preliminary data.</text>
</comment>
<gene>
    <name evidence="6" type="ORF">LBW55_16895</name>
</gene>
<name>A0AAE3NJY0_RALSL</name>
<dbReference type="PANTHER" id="PTHR43133:SF63">
    <property type="entry name" value="RNA POLYMERASE SIGMA FACTOR FECI-RELATED"/>
    <property type="match status" value="1"/>
</dbReference>
<dbReference type="InterPro" id="IPR039425">
    <property type="entry name" value="RNA_pol_sigma-70-like"/>
</dbReference>
<evidence type="ECO:0000256" key="3">
    <source>
        <dbReference type="ARBA" id="ARBA00023082"/>
    </source>
</evidence>
<dbReference type="InterPro" id="IPR013325">
    <property type="entry name" value="RNA_pol_sigma_r2"/>
</dbReference>
<dbReference type="Pfam" id="PF08281">
    <property type="entry name" value="Sigma70_r4_2"/>
    <property type="match status" value="1"/>
</dbReference>
<evidence type="ECO:0000259" key="5">
    <source>
        <dbReference type="Pfam" id="PF08281"/>
    </source>
</evidence>
<dbReference type="InterPro" id="IPR036388">
    <property type="entry name" value="WH-like_DNA-bd_sf"/>
</dbReference>
<evidence type="ECO:0000256" key="2">
    <source>
        <dbReference type="ARBA" id="ARBA00023015"/>
    </source>
</evidence>
<protein>
    <submittedName>
        <fullName evidence="6">RNA polymerase sigma factor</fullName>
    </submittedName>
</protein>
<evidence type="ECO:0000313" key="6">
    <source>
        <dbReference type="EMBL" id="MDB0523280.1"/>
    </source>
</evidence>
<dbReference type="AlphaFoldDB" id="A0AAE3NJY0"/>
<dbReference type="GO" id="GO:0003677">
    <property type="term" value="F:DNA binding"/>
    <property type="evidence" value="ECO:0007669"/>
    <property type="project" value="InterPro"/>
</dbReference>
<dbReference type="InterPro" id="IPR013249">
    <property type="entry name" value="RNA_pol_sigma70_r4_t2"/>
</dbReference>
<dbReference type="GO" id="GO:0006352">
    <property type="term" value="P:DNA-templated transcription initiation"/>
    <property type="evidence" value="ECO:0007669"/>
    <property type="project" value="InterPro"/>
</dbReference>
<evidence type="ECO:0000313" key="7">
    <source>
        <dbReference type="Proteomes" id="UP001143674"/>
    </source>
</evidence>
<evidence type="ECO:0000256" key="1">
    <source>
        <dbReference type="ARBA" id="ARBA00010641"/>
    </source>
</evidence>
<dbReference type="SUPFAM" id="SSF88659">
    <property type="entry name" value="Sigma3 and sigma4 domains of RNA polymerase sigma factors"/>
    <property type="match status" value="1"/>
</dbReference>
<reference evidence="6" key="1">
    <citation type="submission" date="2021-09" db="EMBL/GenBank/DDBJ databases">
        <title>Genomic analysis of Ralstonia spp.</title>
        <authorList>
            <person name="Aburjaile F."/>
            <person name="Ariute J.C."/>
            <person name="Pais A.K.L."/>
            <person name="Albuquerque G.M.R."/>
            <person name="Silva A.M.F."/>
            <person name="Brenig B."/>
            <person name="Azevedo V."/>
            <person name="Matiuzzi M."/>
            <person name="Ramos R."/>
            <person name="Goes-Neto A."/>
            <person name="Soares S."/>
            <person name="Iseppon A.M.B."/>
            <person name="Souza E."/>
            <person name="Gama M."/>
        </authorList>
    </citation>
    <scope>NUCLEOTIDE SEQUENCE</scope>
    <source>
        <strain evidence="6">B4</strain>
    </source>
</reference>
<dbReference type="GO" id="GO:0016987">
    <property type="term" value="F:sigma factor activity"/>
    <property type="evidence" value="ECO:0007669"/>
    <property type="project" value="UniProtKB-KW"/>
</dbReference>